<dbReference type="PANTHER" id="PTHR42788">
    <property type="entry name" value="TAURINE IMPORT ATP-BINDING PROTEIN-RELATED"/>
    <property type="match status" value="1"/>
</dbReference>
<evidence type="ECO:0000256" key="1">
    <source>
        <dbReference type="ARBA" id="ARBA00022448"/>
    </source>
</evidence>
<keyword evidence="6" id="KW-1185">Reference proteome</keyword>
<dbReference type="InterPro" id="IPR003439">
    <property type="entry name" value="ABC_transporter-like_ATP-bd"/>
</dbReference>
<organism evidence="5 6">
    <name type="scientific">Syntrophomonas zehnderi OL-4</name>
    <dbReference type="NCBI Taxonomy" id="690567"/>
    <lineage>
        <taxon>Bacteria</taxon>
        <taxon>Bacillati</taxon>
        <taxon>Bacillota</taxon>
        <taxon>Clostridia</taxon>
        <taxon>Eubacteriales</taxon>
        <taxon>Syntrophomonadaceae</taxon>
        <taxon>Syntrophomonas</taxon>
    </lineage>
</organism>
<dbReference type="Pfam" id="PF00005">
    <property type="entry name" value="ABC_tran"/>
    <property type="match status" value="1"/>
</dbReference>
<evidence type="ECO:0000313" key="5">
    <source>
        <dbReference type="EMBL" id="CFX53139.1"/>
    </source>
</evidence>
<reference evidence="5 6" key="1">
    <citation type="submission" date="2015-03" db="EMBL/GenBank/DDBJ databases">
        <authorList>
            <person name="Murphy D."/>
        </authorList>
    </citation>
    <scope>NUCLEOTIDE SEQUENCE [LARGE SCALE GENOMIC DNA]</scope>
    <source>
        <strain evidence="5 6">OL-4</strain>
    </source>
</reference>
<keyword evidence="3" id="KW-0067">ATP-binding</keyword>
<dbReference type="EMBL" id="CGIH01000026">
    <property type="protein sequence ID" value="CFX53139.1"/>
    <property type="molecule type" value="Genomic_DNA"/>
</dbReference>
<feature type="domain" description="ABC transporter" evidence="4">
    <location>
        <begin position="3"/>
        <end position="223"/>
    </location>
</feature>
<evidence type="ECO:0000256" key="2">
    <source>
        <dbReference type="ARBA" id="ARBA00022741"/>
    </source>
</evidence>
<accession>A0A0E4C8J7</accession>
<dbReference type="InterPro" id="IPR003593">
    <property type="entry name" value="AAA+_ATPase"/>
</dbReference>
<dbReference type="AlphaFoldDB" id="A0A0E4C8J7"/>
<dbReference type="GO" id="GO:0005524">
    <property type="term" value="F:ATP binding"/>
    <property type="evidence" value="ECO:0007669"/>
    <property type="project" value="UniProtKB-KW"/>
</dbReference>
<dbReference type="SMART" id="SM00382">
    <property type="entry name" value="AAA"/>
    <property type="match status" value="1"/>
</dbReference>
<dbReference type="PROSITE" id="PS50893">
    <property type="entry name" value="ABC_TRANSPORTER_2"/>
    <property type="match status" value="1"/>
</dbReference>
<protein>
    <submittedName>
        <fullName evidence="5">ABC transporter-like</fullName>
    </submittedName>
</protein>
<dbReference type="STRING" id="690567.1395"/>
<dbReference type="OrthoDB" id="9801958at2"/>
<dbReference type="PROSITE" id="PS00211">
    <property type="entry name" value="ABC_TRANSPORTER_1"/>
    <property type="match status" value="1"/>
</dbReference>
<proteinExistence type="predicted"/>
<dbReference type="InterPro" id="IPR017871">
    <property type="entry name" value="ABC_transporter-like_CS"/>
</dbReference>
<evidence type="ECO:0000259" key="4">
    <source>
        <dbReference type="PROSITE" id="PS50893"/>
    </source>
</evidence>
<dbReference type="Proteomes" id="UP000045545">
    <property type="component" value="Unassembled WGS sequence"/>
</dbReference>
<dbReference type="SUPFAM" id="SSF52540">
    <property type="entry name" value="P-loop containing nucleoside triphosphate hydrolases"/>
    <property type="match status" value="1"/>
</dbReference>
<name>A0A0E4C8J7_9FIRM</name>
<dbReference type="InterPro" id="IPR027417">
    <property type="entry name" value="P-loop_NTPase"/>
</dbReference>
<gene>
    <name evidence="5" type="ORF">1395</name>
</gene>
<dbReference type="InterPro" id="IPR050166">
    <property type="entry name" value="ABC_transporter_ATP-bind"/>
</dbReference>
<dbReference type="PANTHER" id="PTHR42788:SF13">
    <property type="entry name" value="ALIPHATIC SULFONATES IMPORT ATP-BINDING PROTEIN SSUB"/>
    <property type="match status" value="1"/>
</dbReference>
<evidence type="ECO:0000256" key="3">
    <source>
        <dbReference type="ARBA" id="ARBA00022840"/>
    </source>
</evidence>
<dbReference type="GO" id="GO:0016887">
    <property type="term" value="F:ATP hydrolysis activity"/>
    <property type="evidence" value="ECO:0007669"/>
    <property type="project" value="InterPro"/>
</dbReference>
<dbReference type="Gene3D" id="3.40.50.300">
    <property type="entry name" value="P-loop containing nucleotide triphosphate hydrolases"/>
    <property type="match status" value="1"/>
</dbReference>
<keyword evidence="1" id="KW-0813">Transport</keyword>
<evidence type="ECO:0000313" key="6">
    <source>
        <dbReference type="Proteomes" id="UP000045545"/>
    </source>
</evidence>
<dbReference type="RefSeq" id="WP_046496946.1">
    <property type="nucleotide sequence ID" value="NZ_CGIH01000026.1"/>
</dbReference>
<keyword evidence="2" id="KW-0547">Nucleotide-binding</keyword>
<sequence>MSFTIDHVNKSFAGLEVIKDLFMQVEENQIICILGPSGAGKTTLLNIISGVIPADRGKISGFADKNISYLFQEHRLLPWKTVEDNIDFVLKDKISLKERKRIIAHYLDMVDLTAFSAYYPSQLSGGMKQRVALARAFAYPSEILLMDEPFKGLDYHLKRTLREAFIKLWQADKRSVFFVTHDIEEALLMGQEIYVLTDRPATVKGKVPNPIPYYERTRNNSALQRIENEIHQLLSSRV</sequence>